<evidence type="ECO:0000313" key="3">
    <source>
        <dbReference type="Proteomes" id="UP000580718"/>
    </source>
</evidence>
<dbReference type="Proteomes" id="UP000580718">
    <property type="component" value="Unassembled WGS sequence"/>
</dbReference>
<organism evidence="2 3">
    <name type="scientific">Modestobacter versicolor</name>
    <dbReference type="NCBI Taxonomy" id="429133"/>
    <lineage>
        <taxon>Bacteria</taxon>
        <taxon>Bacillati</taxon>
        <taxon>Actinomycetota</taxon>
        <taxon>Actinomycetes</taxon>
        <taxon>Geodermatophilales</taxon>
        <taxon>Geodermatophilaceae</taxon>
        <taxon>Modestobacter</taxon>
    </lineage>
</organism>
<dbReference type="RefSeq" id="WP_181428737.1">
    <property type="nucleotide sequence ID" value="NZ_JACIBU010000001.1"/>
</dbReference>
<keyword evidence="1" id="KW-0812">Transmembrane</keyword>
<sequence length="47" mass="5007">MTEWQGPFTGMQGLLEGCVYVGVAAGVVAAGAAWVLRRRSAAERRAR</sequence>
<keyword evidence="1" id="KW-1133">Transmembrane helix</keyword>
<proteinExistence type="predicted"/>
<evidence type="ECO:0000313" key="2">
    <source>
        <dbReference type="EMBL" id="MBB3676003.1"/>
    </source>
</evidence>
<evidence type="ECO:0000256" key="1">
    <source>
        <dbReference type="SAM" id="Phobius"/>
    </source>
</evidence>
<keyword evidence="1" id="KW-0472">Membrane</keyword>
<reference evidence="2 3" key="1">
    <citation type="submission" date="2020-08" db="EMBL/GenBank/DDBJ databases">
        <title>Sequencing the genomes of 1000 actinobacteria strains.</title>
        <authorList>
            <person name="Klenk H.-P."/>
        </authorList>
    </citation>
    <scope>NUCLEOTIDE SEQUENCE [LARGE SCALE GENOMIC DNA]</scope>
    <source>
        <strain evidence="2 3">DSM 16678</strain>
    </source>
</reference>
<dbReference type="EMBL" id="JACIBU010000001">
    <property type="protein sequence ID" value="MBB3676003.1"/>
    <property type="molecule type" value="Genomic_DNA"/>
</dbReference>
<feature type="transmembrane region" description="Helical" evidence="1">
    <location>
        <begin position="20"/>
        <end position="37"/>
    </location>
</feature>
<protein>
    <submittedName>
        <fullName evidence="2">Uncharacterized protein (TIGR03382 family)</fullName>
    </submittedName>
</protein>
<gene>
    <name evidence="2" type="ORF">FHX36_001738</name>
</gene>
<comment type="caution">
    <text evidence="2">The sequence shown here is derived from an EMBL/GenBank/DDBJ whole genome shotgun (WGS) entry which is preliminary data.</text>
</comment>
<name>A0A839Y8D9_9ACTN</name>
<dbReference type="AlphaFoldDB" id="A0A839Y8D9"/>
<accession>A0A839Y8D9</accession>